<dbReference type="SUPFAM" id="SSF48403">
    <property type="entry name" value="Ankyrin repeat"/>
    <property type="match status" value="1"/>
</dbReference>
<evidence type="ECO:0000256" key="1">
    <source>
        <dbReference type="ARBA" id="ARBA00022737"/>
    </source>
</evidence>
<dbReference type="OrthoDB" id="539213at2759"/>
<feature type="repeat" description="ANK" evidence="3">
    <location>
        <begin position="108"/>
        <end position="140"/>
    </location>
</feature>
<dbReference type="PROSITE" id="PS50297">
    <property type="entry name" value="ANK_REP_REGION"/>
    <property type="match status" value="2"/>
</dbReference>
<dbReference type="SMART" id="SM00248">
    <property type="entry name" value="ANK"/>
    <property type="match status" value="2"/>
</dbReference>
<reference evidence="4 5" key="1">
    <citation type="submission" date="2015-12" db="EMBL/GenBank/DDBJ databases">
        <title>The genome of Folsomia candida.</title>
        <authorList>
            <person name="Faddeeva A."/>
            <person name="Derks M.F."/>
            <person name="Anvar Y."/>
            <person name="Smit S."/>
            <person name="Van Straalen N."/>
            <person name="Roelofs D."/>
        </authorList>
    </citation>
    <scope>NUCLEOTIDE SEQUENCE [LARGE SCALE GENOMIC DNA]</scope>
    <source>
        <strain evidence="4 5">VU population</strain>
        <tissue evidence="4">Whole body</tissue>
    </source>
</reference>
<keyword evidence="5" id="KW-1185">Reference proteome</keyword>
<keyword evidence="1" id="KW-0677">Repeat</keyword>
<name>A0A226EU47_FOLCA</name>
<dbReference type="Pfam" id="PF13857">
    <property type="entry name" value="Ank_5"/>
    <property type="match status" value="1"/>
</dbReference>
<dbReference type="Pfam" id="PF12796">
    <property type="entry name" value="Ank_2"/>
    <property type="match status" value="1"/>
</dbReference>
<evidence type="ECO:0000313" key="5">
    <source>
        <dbReference type="Proteomes" id="UP000198287"/>
    </source>
</evidence>
<dbReference type="Proteomes" id="UP000198287">
    <property type="component" value="Unassembled WGS sequence"/>
</dbReference>
<organism evidence="4 5">
    <name type="scientific">Folsomia candida</name>
    <name type="common">Springtail</name>
    <dbReference type="NCBI Taxonomy" id="158441"/>
    <lineage>
        <taxon>Eukaryota</taxon>
        <taxon>Metazoa</taxon>
        <taxon>Ecdysozoa</taxon>
        <taxon>Arthropoda</taxon>
        <taxon>Hexapoda</taxon>
        <taxon>Collembola</taxon>
        <taxon>Entomobryomorpha</taxon>
        <taxon>Isotomoidea</taxon>
        <taxon>Isotomidae</taxon>
        <taxon>Proisotominae</taxon>
        <taxon>Folsomia</taxon>
    </lineage>
</organism>
<dbReference type="InterPro" id="IPR002110">
    <property type="entry name" value="Ankyrin_rpt"/>
</dbReference>
<sequence length="165" mass="17926">MSESRGKLSTVDHHHSDGGCASCNIKPANPSVHQNLDELSFERSIFQAAIDNNVTKIMTFSKSGGFDVNATDNYGYAALHYASRNGCMDAAKALIKLGAKVNLPTCNLRATPLHRAVTANKIEMVRFLISAGADPELLDSDGLSPKDRAAKDKRTQIIEILQNRK</sequence>
<feature type="repeat" description="ANK" evidence="3">
    <location>
        <begin position="74"/>
        <end position="106"/>
    </location>
</feature>
<dbReference type="InterPro" id="IPR036770">
    <property type="entry name" value="Ankyrin_rpt-contain_sf"/>
</dbReference>
<dbReference type="STRING" id="158441.A0A226EU47"/>
<dbReference type="OMA" id="HKACASG"/>
<keyword evidence="2 3" id="KW-0040">ANK repeat</keyword>
<proteinExistence type="predicted"/>
<dbReference type="PANTHER" id="PTHR24171:SF9">
    <property type="entry name" value="ANKYRIN REPEAT DOMAIN-CONTAINING PROTEIN 39"/>
    <property type="match status" value="1"/>
</dbReference>
<gene>
    <name evidence="4" type="ORF">Fcan01_04597</name>
</gene>
<protein>
    <submittedName>
        <fullName evidence="4">Ankyrin repeat domain-containing protein 39</fullName>
    </submittedName>
</protein>
<dbReference type="EMBL" id="LNIX01000002">
    <property type="protein sequence ID" value="OXA60738.1"/>
    <property type="molecule type" value="Genomic_DNA"/>
</dbReference>
<evidence type="ECO:0000313" key="4">
    <source>
        <dbReference type="EMBL" id="OXA60738.1"/>
    </source>
</evidence>
<accession>A0A226EU47</accession>
<dbReference type="Gene3D" id="1.25.40.20">
    <property type="entry name" value="Ankyrin repeat-containing domain"/>
    <property type="match status" value="1"/>
</dbReference>
<dbReference type="PANTHER" id="PTHR24171">
    <property type="entry name" value="ANKYRIN REPEAT DOMAIN-CONTAINING PROTEIN 39-RELATED"/>
    <property type="match status" value="1"/>
</dbReference>
<comment type="caution">
    <text evidence="4">The sequence shown here is derived from an EMBL/GenBank/DDBJ whole genome shotgun (WGS) entry which is preliminary data.</text>
</comment>
<evidence type="ECO:0000256" key="2">
    <source>
        <dbReference type="ARBA" id="ARBA00023043"/>
    </source>
</evidence>
<evidence type="ECO:0000256" key="3">
    <source>
        <dbReference type="PROSITE-ProRule" id="PRU00023"/>
    </source>
</evidence>
<dbReference type="AlphaFoldDB" id="A0A226EU47"/>
<dbReference type="PROSITE" id="PS50088">
    <property type="entry name" value="ANK_REPEAT"/>
    <property type="match status" value="2"/>
</dbReference>